<evidence type="ECO:0000256" key="9">
    <source>
        <dbReference type="SAM" id="MobiDB-lite"/>
    </source>
</evidence>
<evidence type="ECO:0000256" key="1">
    <source>
        <dbReference type="ARBA" id="ARBA00004496"/>
    </source>
</evidence>
<dbReference type="GO" id="GO:0005525">
    <property type="term" value="F:GTP binding"/>
    <property type="evidence" value="ECO:0007669"/>
    <property type="project" value="UniProtKB-KW"/>
</dbReference>
<dbReference type="InterPro" id="IPR027417">
    <property type="entry name" value="P-loop_NTPase"/>
</dbReference>
<protein>
    <submittedName>
        <fullName evidence="11">Calcium release activated channel regulator 2A</fullName>
    </submittedName>
</protein>
<evidence type="ECO:0000313" key="11">
    <source>
        <dbReference type="Ensembl" id="ENSPKIP00000014412.1"/>
    </source>
</evidence>
<dbReference type="PROSITE" id="PS51421">
    <property type="entry name" value="RAS"/>
    <property type="match status" value="1"/>
</dbReference>
<dbReference type="GO" id="GO:0005509">
    <property type="term" value="F:calcium ion binding"/>
    <property type="evidence" value="ECO:0007669"/>
    <property type="project" value="InterPro"/>
</dbReference>
<dbReference type="CDD" id="cd00051">
    <property type="entry name" value="EFh"/>
    <property type="match status" value="1"/>
</dbReference>
<dbReference type="SUPFAM" id="SSF47473">
    <property type="entry name" value="EF-hand"/>
    <property type="match status" value="1"/>
</dbReference>
<dbReference type="GeneTree" id="ENSGT00440000033504"/>
<keyword evidence="6 8" id="KW-0175">Coiled coil</keyword>
<dbReference type="PROSITE" id="PS50222">
    <property type="entry name" value="EF_HAND_2"/>
    <property type="match status" value="1"/>
</dbReference>
<keyword evidence="12" id="KW-1185">Reference proteome</keyword>
<dbReference type="SUPFAM" id="SSF52540">
    <property type="entry name" value="P-loop containing nucleoside triphosphate hydrolases"/>
    <property type="match status" value="1"/>
</dbReference>
<dbReference type="CDD" id="cd00154">
    <property type="entry name" value="Rab"/>
    <property type="match status" value="1"/>
</dbReference>
<sequence length="692" mass="78576">MISGPDPARGDPVSGGCLQNMAAELIRSPSKGPKGTDGGHTALLGKTQDFFQICDTEGKGFVTRRDMQRLCEELPLSSEDLEDVFDSLDADGNGYLTLEEFSSGFSEFLFGRRISVAEQTATSPGPASSKVVFQSQCDELDSSEDEEEKHFSLLMESLGASHVFEDPKEVRILWAELRRDEPHLQCNFEEFLARVTQQIKEANKERRDMESLLRRRTASHDDEIQRLYEEMEQQIQDEKDRIILQDSEHFLSRSQDLEHKLVMKEREMENLIQKQKKLERQCRDLHSERRETSMENVKLKQTNEELTRELKRRAQELALAQDQLGLLQEQSSHLHEDRDMEMYWVTESLQREKASLLKQLDLLRLDARTHTHIHTYTGFNEDEEEPPSCSWRKSSLGLNGLGPPLSQEVELAQGTGGRRHLPRIISIEEDPLPQLLQQDFQCQLPQWSEDEEGENVDPQTRGDTSAHGPSNANRAVPSSPRGRPVGKETIQNDEASISAPDHFFKIVLVGNSSVGKTSLLHRFCKNCFSPGTSATVGIDYSMKTVMVDSTQVAMQLWDTAGQERYHSITKQFFRKVDGVVIVYDITAEQSFIAVRHWLTSVQEGAGEDIPIMLLGNKKDKESERQVQARVGEALAKEFQLCFYECSAFSGQNVLESMVHLGKLLKEREDGEKEKTTQLVNRAASRRSCCLVQ</sequence>
<dbReference type="InterPro" id="IPR018247">
    <property type="entry name" value="EF_Hand_1_Ca_BS"/>
</dbReference>
<dbReference type="GO" id="GO:0003924">
    <property type="term" value="F:GTPase activity"/>
    <property type="evidence" value="ECO:0007669"/>
    <property type="project" value="InterPro"/>
</dbReference>
<dbReference type="InterPro" id="IPR011992">
    <property type="entry name" value="EF-hand-dom_pair"/>
</dbReference>
<dbReference type="PROSITE" id="PS51417">
    <property type="entry name" value="ARF"/>
    <property type="match status" value="1"/>
</dbReference>
<evidence type="ECO:0000256" key="8">
    <source>
        <dbReference type="SAM" id="Coils"/>
    </source>
</evidence>
<evidence type="ECO:0000256" key="5">
    <source>
        <dbReference type="ARBA" id="ARBA00022837"/>
    </source>
</evidence>
<dbReference type="InterPro" id="IPR050227">
    <property type="entry name" value="Rab"/>
</dbReference>
<keyword evidence="7" id="KW-0342">GTP-binding</keyword>
<dbReference type="PROSITE" id="PS51420">
    <property type="entry name" value="RHO"/>
    <property type="match status" value="1"/>
</dbReference>
<dbReference type="InterPro" id="IPR005225">
    <property type="entry name" value="Small_GTP-bd"/>
</dbReference>
<keyword evidence="2" id="KW-0963">Cytoplasm</keyword>
<evidence type="ECO:0000313" key="12">
    <source>
        <dbReference type="Proteomes" id="UP000261540"/>
    </source>
</evidence>
<comment type="subcellular location">
    <subcellularLocation>
        <location evidence="1">Cytoplasm</location>
    </subcellularLocation>
</comment>
<dbReference type="InterPro" id="IPR001806">
    <property type="entry name" value="Small_GTPase"/>
</dbReference>
<dbReference type="SMART" id="SM00173">
    <property type="entry name" value="RAS"/>
    <property type="match status" value="1"/>
</dbReference>
<dbReference type="Gene3D" id="1.10.238.10">
    <property type="entry name" value="EF-hand"/>
    <property type="match status" value="1"/>
</dbReference>
<dbReference type="AlphaFoldDB" id="A0A3B3R6L3"/>
<evidence type="ECO:0000259" key="10">
    <source>
        <dbReference type="PROSITE" id="PS50222"/>
    </source>
</evidence>
<dbReference type="NCBIfam" id="TIGR00231">
    <property type="entry name" value="small_GTP"/>
    <property type="match status" value="1"/>
</dbReference>
<name>A0A3B3R6L3_9TELE</name>
<evidence type="ECO:0000256" key="6">
    <source>
        <dbReference type="ARBA" id="ARBA00023054"/>
    </source>
</evidence>
<dbReference type="InterPro" id="IPR002048">
    <property type="entry name" value="EF_hand_dom"/>
</dbReference>
<proteinExistence type="predicted"/>
<dbReference type="Ensembl" id="ENSPKIT00000038852.1">
    <property type="protein sequence ID" value="ENSPKIP00000014412.1"/>
    <property type="gene ID" value="ENSPKIG00000001449.1"/>
</dbReference>
<reference evidence="11" key="1">
    <citation type="submission" date="2025-08" db="UniProtKB">
        <authorList>
            <consortium name="Ensembl"/>
        </authorList>
    </citation>
    <scope>IDENTIFICATION</scope>
</reference>
<feature type="domain" description="EF-hand" evidence="10">
    <location>
        <begin position="76"/>
        <end position="111"/>
    </location>
</feature>
<dbReference type="Pfam" id="PF13499">
    <property type="entry name" value="EF-hand_7"/>
    <property type="match status" value="1"/>
</dbReference>
<accession>A0A3B3R6L3</accession>
<dbReference type="SMART" id="SM00054">
    <property type="entry name" value="EFh"/>
    <property type="match status" value="2"/>
</dbReference>
<dbReference type="SMART" id="SM00176">
    <property type="entry name" value="RAN"/>
    <property type="match status" value="1"/>
</dbReference>
<dbReference type="PRINTS" id="PR00449">
    <property type="entry name" value="RASTRNSFRMNG"/>
</dbReference>
<evidence type="ECO:0000256" key="2">
    <source>
        <dbReference type="ARBA" id="ARBA00022490"/>
    </source>
</evidence>
<dbReference type="SMART" id="SM00174">
    <property type="entry name" value="RHO"/>
    <property type="match status" value="1"/>
</dbReference>
<dbReference type="PROSITE" id="PS51419">
    <property type="entry name" value="RAB"/>
    <property type="match status" value="1"/>
</dbReference>
<evidence type="ECO:0000256" key="3">
    <source>
        <dbReference type="ARBA" id="ARBA00022723"/>
    </source>
</evidence>
<feature type="region of interest" description="Disordered" evidence="9">
    <location>
        <begin position="449"/>
        <end position="487"/>
    </location>
</feature>
<keyword evidence="3" id="KW-0479">Metal-binding</keyword>
<dbReference type="SMART" id="SM00175">
    <property type="entry name" value="RAB"/>
    <property type="match status" value="1"/>
</dbReference>
<dbReference type="Proteomes" id="UP000261540">
    <property type="component" value="Unplaced"/>
</dbReference>
<dbReference type="FunFam" id="3.40.50.300:FF:001348">
    <property type="entry name" value="Ras and EF-hand domain-containing protein"/>
    <property type="match status" value="1"/>
</dbReference>
<reference evidence="11" key="2">
    <citation type="submission" date="2025-09" db="UniProtKB">
        <authorList>
            <consortium name="Ensembl"/>
        </authorList>
    </citation>
    <scope>IDENTIFICATION</scope>
</reference>
<dbReference type="PROSITE" id="PS00018">
    <property type="entry name" value="EF_HAND_1"/>
    <property type="match status" value="1"/>
</dbReference>
<dbReference type="Gene3D" id="3.40.50.300">
    <property type="entry name" value="P-loop containing nucleotide triphosphate hydrolases"/>
    <property type="match status" value="1"/>
</dbReference>
<feature type="compositionally biased region" description="Polar residues" evidence="9">
    <location>
        <begin position="457"/>
        <end position="473"/>
    </location>
</feature>
<dbReference type="PANTHER" id="PTHR47977">
    <property type="entry name" value="RAS-RELATED PROTEIN RAB"/>
    <property type="match status" value="1"/>
</dbReference>
<evidence type="ECO:0000256" key="7">
    <source>
        <dbReference type="ARBA" id="ARBA00023134"/>
    </source>
</evidence>
<keyword evidence="4" id="KW-0547">Nucleotide-binding</keyword>
<dbReference type="GO" id="GO:0005737">
    <property type="term" value="C:cytoplasm"/>
    <property type="evidence" value="ECO:0007669"/>
    <property type="project" value="UniProtKB-SubCell"/>
</dbReference>
<feature type="coiled-coil region" evidence="8">
    <location>
        <begin position="192"/>
        <end position="366"/>
    </location>
</feature>
<organism evidence="11 12">
    <name type="scientific">Paramormyrops kingsleyae</name>
    <dbReference type="NCBI Taxonomy" id="1676925"/>
    <lineage>
        <taxon>Eukaryota</taxon>
        <taxon>Metazoa</taxon>
        <taxon>Chordata</taxon>
        <taxon>Craniata</taxon>
        <taxon>Vertebrata</taxon>
        <taxon>Euteleostomi</taxon>
        <taxon>Actinopterygii</taxon>
        <taxon>Neopterygii</taxon>
        <taxon>Teleostei</taxon>
        <taxon>Osteoglossocephala</taxon>
        <taxon>Osteoglossomorpha</taxon>
        <taxon>Osteoglossiformes</taxon>
        <taxon>Mormyridae</taxon>
        <taxon>Paramormyrops</taxon>
    </lineage>
</organism>
<keyword evidence="5" id="KW-0106">Calcium</keyword>
<dbReference type="Pfam" id="PF00071">
    <property type="entry name" value="Ras"/>
    <property type="match status" value="1"/>
</dbReference>
<evidence type="ECO:0000256" key="4">
    <source>
        <dbReference type="ARBA" id="ARBA00022741"/>
    </source>
</evidence>